<gene>
    <name evidence="1" type="ORF">FHX42_002843</name>
</gene>
<dbReference type="InterPro" id="IPR029060">
    <property type="entry name" value="PIN-like_dom_sf"/>
</dbReference>
<reference evidence="1 2" key="1">
    <citation type="submission" date="2020-07" db="EMBL/GenBank/DDBJ databases">
        <title>Sequencing the genomes of 1000 actinobacteria strains.</title>
        <authorList>
            <person name="Klenk H.-P."/>
        </authorList>
    </citation>
    <scope>NUCLEOTIDE SEQUENCE [LARGE SCALE GENOMIC DNA]</scope>
    <source>
        <strain evidence="1 2">DSM 45975</strain>
    </source>
</reference>
<comment type="caution">
    <text evidence="1">The sequence shown here is derived from an EMBL/GenBank/DDBJ whole genome shotgun (WGS) entry which is preliminary data.</text>
</comment>
<proteinExistence type="predicted"/>
<evidence type="ECO:0000313" key="1">
    <source>
        <dbReference type="EMBL" id="MBA8825492.1"/>
    </source>
</evidence>
<dbReference type="RefSeq" id="WP_182544662.1">
    <property type="nucleotide sequence ID" value="NZ_JACGWZ010000003.1"/>
</dbReference>
<dbReference type="Proteomes" id="UP000569329">
    <property type="component" value="Unassembled WGS sequence"/>
</dbReference>
<dbReference type="AlphaFoldDB" id="A0A839DU32"/>
<dbReference type="EMBL" id="JACGWZ010000003">
    <property type="protein sequence ID" value="MBA8825492.1"/>
    <property type="molecule type" value="Genomic_DNA"/>
</dbReference>
<organism evidence="1 2">
    <name type="scientific">Halosaccharopolyspora lacisalsi</name>
    <dbReference type="NCBI Taxonomy" id="1000566"/>
    <lineage>
        <taxon>Bacteria</taxon>
        <taxon>Bacillati</taxon>
        <taxon>Actinomycetota</taxon>
        <taxon>Actinomycetes</taxon>
        <taxon>Pseudonocardiales</taxon>
        <taxon>Pseudonocardiaceae</taxon>
        <taxon>Halosaccharopolyspora</taxon>
    </lineage>
</organism>
<accession>A0A839DU32</accession>
<name>A0A839DU32_9PSEU</name>
<evidence type="ECO:0008006" key="3">
    <source>
        <dbReference type="Google" id="ProtNLM"/>
    </source>
</evidence>
<dbReference type="Gene3D" id="3.40.50.1010">
    <property type="entry name" value="5'-nuclease"/>
    <property type="match status" value="1"/>
</dbReference>
<evidence type="ECO:0000313" key="2">
    <source>
        <dbReference type="Proteomes" id="UP000569329"/>
    </source>
</evidence>
<sequence>MNARFDLVLDVGVPIKVESLPNGAVIQRIPRTLETGRDIFLPAVAFAQVWRQDPRQYPMHKLRKTSRVVPFTEETAVSVGRLLRLSGTSDVVDAAVVVAAIEHDATVVTSDPADLSKLAGAVGFPLPLIEA</sequence>
<dbReference type="SUPFAM" id="SSF88723">
    <property type="entry name" value="PIN domain-like"/>
    <property type="match status" value="1"/>
</dbReference>
<protein>
    <recommendedName>
        <fullName evidence="3">PIN domain-containing protein</fullName>
    </recommendedName>
</protein>
<keyword evidence="2" id="KW-1185">Reference proteome</keyword>